<keyword evidence="3" id="KW-1185">Reference proteome</keyword>
<accession>A0ABZ2SWB2</accession>
<sequence>MMINGVILVIILGNLSYLTFILIKQIRLLNLKRRVADQPLTLKKIGIYQDQLIRKHMFSLVVVNLLMSIALVLCVYMNFEIQNTRINDHKMTVDLLERIKELTDT</sequence>
<proteinExistence type="predicted"/>
<keyword evidence="1" id="KW-0812">Transmembrane</keyword>
<reference evidence="2 3" key="2">
    <citation type="submission" date="2024-03" db="EMBL/GenBank/DDBJ databases">
        <title>The Genome Sequence of Enterococcus sp. DIV1094.</title>
        <authorList>
            <consortium name="The Broad Institute Genomics Platform"/>
            <consortium name="The Broad Institute Microbial Omics Core"/>
            <consortium name="The Broad Institute Genomic Center for Infectious Diseases"/>
            <person name="Earl A."/>
            <person name="Manson A."/>
            <person name="Gilmore M."/>
            <person name="Schwartman J."/>
            <person name="Shea T."/>
            <person name="Abouelleil A."/>
            <person name="Cao P."/>
            <person name="Chapman S."/>
            <person name="Cusick C."/>
            <person name="Young S."/>
            <person name="Neafsey D."/>
            <person name="Nusbaum C."/>
            <person name="Birren B."/>
        </authorList>
    </citation>
    <scope>NUCLEOTIDE SEQUENCE [LARGE SCALE GENOMIC DNA]</scope>
    <source>
        <strain evidence="2 3">DIV1094</strain>
    </source>
</reference>
<evidence type="ECO:0000256" key="1">
    <source>
        <dbReference type="SAM" id="Phobius"/>
    </source>
</evidence>
<keyword evidence="1" id="KW-1133">Transmembrane helix</keyword>
<dbReference type="Proteomes" id="UP000664360">
    <property type="component" value="Chromosome"/>
</dbReference>
<gene>
    <name evidence="2" type="ORF">DOK79_001541</name>
</gene>
<evidence type="ECO:0000313" key="3">
    <source>
        <dbReference type="Proteomes" id="UP000664360"/>
    </source>
</evidence>
<evidence type="ECO:0000313" key="2">
    <source>
        <dbReference type="EMBL" id="WYJ79988.1"/>
    </source>
</evidence>
<reference evidence="2 3" key="1">
    <citation type="submission" date="2021-03" db="EMBL/GenBank/DDBJ databases">
        <authorList>
            <person name="Gilmore M.S."/>
            <person name="Schwartzman J."/>
            <person name="Van Tyne D."/>
            <person name="Martin M."/>
            <person name="Earl A.M."/>
            <person name="Manson A.L."/>
            <person name="Straub T."/>
            <person name="Salamzade R."/>
            <person name="Saavedra J."/>
            <person name="Lebreton F."/>
            <person name="Prichula J."/>
            <person name="Schaufler K."/>
            <person name="Gaca A."/>
            <person name="Sgardioli B."/>
            <person name="Wagenaar J."/>
            <person name="Strong T."/>
        </authorList>
    </citation>
    <scope>NUCLEOTIDE SEQUENCE [LARGE SCALE GENOMIC DNA]</scope>
    <source>
        <strain evidence="2 3">DIV1094</strain>
    </source>
</reference>
<protein>
    <submittedName>
        <fullName evidence="2">Uncharacterized protein</fullName>
    </submittedName>
</protein>
<keyword evidence="1" id="KW-0472">Membrane</keyword>
<feature type="transmembrane region" description="Helical" evidence="1">
    <location>
        <begin position="57"/>
        <end position="79"/>
    </location>
</feature>
<dbReference type="EMBL" id="CP147250">
    <property type="protein sequence ID" value="WYJ79988.1"/>
    <property type="molecule type" value="Genomic_DNA"/>
</dbReference>
<organism evidence="2 3">
    <name type="scientific">Candidatus Enterococcus mangumiae</name>
    <dbReference type="NCBI Taxonomy" id="2230878"/>
    <lineage>
        <taxon>Bacteria</taxon>
        <taxon>Bacillati</taxon>
        <taxon>Bacillota</taxon>
        <taxon>Bacilli</taxon>
        <taxon>Lactobacillales</taxon>
        <taxon>Enterococcaceae</taxon>
        <taxon>Enterococcus</taxon>
    </lineage>
</organism>
<feature type="transmembrane region" description="Helical" evidence="1">
    <location>
        <begin position="6"/>
        <end position="23"/>
    </location>
</feature>
<name>A0ABZ2SWB2_9ENTE</name>
<dbReference type="RefSeq" id="WP_206855572.1">
    <property type="nucleotide sequence ID" value="NZ_CP147250.1"/>
</dbReference>